<dbReference type="PANTHER" id="PTHR48104">
    <property type="entry name" value="METACASPASE-4"/>
    <property type="match status" value="1"/>
</dbReference>
<gene>
    <name evidence="3" type="ORF">JCR33_15565</name>
</gene>
<sequence>MPIFDNDYPIMRGPREIEQFFARAGAFVTALPSHTNVTLIGRSDRVRSFDDRVEMAGSYAAAQEYLADLDRVAFGSEGERFHLVVMPNGWVALCCHFDRAIVRNAKVQPRLEIGIADYEPDEGANGAVLNAVAEILFGQQALTGEDPLGNQRSGSRRGNELPKCLPRADLKAALGKLDGKTVELERTSVVDATLQWFAARMPGLGEGPRVVRRAATRRPSALAPVDLANHVVNLRMGALSSGGAIRTSASDVKRIVGKAVGAGMPIAIYAHGGLTGERAAVEQARITTPWWLANGVYPIFVVWESDLASTLVDLIGAAVGVGAWGARDTLSELRDSAVERLVHATATDIWGTMKAAARLASAAGDAHGLTLLAKMFGDARADTRQPLHLVGHSAGAILHLHFLQRLEAEGIKTASVQLLAPAATTQLLRTTLAALAASPKLRIYTMTDTAERDDTVRDVYGKSLLYLVSRGFERSFGEPLCGLHKDLADDPDLLDLLEAPFDDLREALVLSPTQPGTSRRLSSHATTHGDFDNDPATMSSVVQMICDPSNDPGDDLEPFPAAARRLSDRAGATDRMPEELSTLLAAVREASAPPPPSARATVPAQARGAAIRLLSIGIDDYAGSIRLHGCVNDSNEWVAAITKERPSVQVIQKVAADALRRADIETYLTDFIASARPQDKLIWHYSGHGAPVFDTSGDEGEREQDQAILGNDTDRATAILRDDRIGDILSALDPDASLLVLLDSCFSGTATKLSPLASFGSSRVRSVGPVTIAGPRRNRAKRHLVSPGGRSVGYENANHVLVSACDFFGTAHENGPEPLGVFTRAALSVIARGTQLSNAQFCAEVTRLTRGQDQICTLSCRSSAESESFLLLS</sequence>
<feature type="domain" description="Peptidase C14 caspase" evidence="2">
    <location>
        <begin position="615"/>
        <end position="860"/>
    </location>
</feature>
<dbReference type="SUPFAM" id="SSF53474">
    <property type="entry name" value="alpha/beta-Hydrolases"/>
    <property type="match status" value="1"/>
</dbReference>
<reference evidence="3" key="1">
    <citation type="submission" date="2020-12" db="EMBL/GenBank/DDBJ databases">
        <title>Bacterial taxonomy.</title>
        <authorList>
            <person name="Pan X."/>
        </authorList>
    </citation>
    <scope>NUCLEOTIDE SEQUENCE</scope>
    <source>
        <strain evidence="3">B2012</strain>
    </source>
</reference>
<accession>A0A934IR39</accession>
<comment type="caution">
    <text evidence="3">The sequence shown here is derived from an EMBL/GenBank/DDBJ whole genome shotgun (WGS) entry which is preliminary data.</text>
</comment>
<dbReference type="GO" id="GO:0004197">
    <property type="term" value="F:cysteine-type endopeptidase activity"/>
    <property type="evidence" value="ECO:0007669"/>
    <property type="project" value="InterPro"/>
</dbReference>
<organism evidence="3 4">
    <name type="scientific">Acuticoccus mangrovi</name>
    <dbReference type="NCBI Taxonomy" id="2796142"/>
    <lineage>
        <taxon>Bacteria</taxon>
        <taxon>Pseudomonadati</taxon>
        <taxon>Pseudomonadota</taxon>
        <taxon>Alphaproteobacteria</taxon>
        <taxon>Hyphomicrobiales</taxon>
        <taxon>Amorphaceae</taxon>
        <taxon>Acuticoccus</taxon>
    </lineage>
</organism>
<dbReference type="EMBL" id="JAEKJA010000012">
    <property type="protein sequence ID" value="MBJ3777125.1"/>
    <property type="molecule type" value="Genomic_DNA"/>
</dbReference>
<keyword evidence="4" id="KW-1185">Reference proteome</keyword>
<dbReference type="GO" id="GO:0005737">
    <property type="term" value="C:cytoplasm"/>
    <property type="evidence" value="ECO:0007669"/>
    <property type="project" value="TreeGrafter"/>
</dbReference>
<proteinExistence type="predicted"/>
<dbReference type="GO" id="GO:0006508">
    <property type="term" value="P:proteolysis"/>
    <property type="evidence" value="ECO:0007669"/>
    <property type="project" value="InterPro"/>
</dbReference>
<dbReference type="PANTHER" id="PTHR48104:SF30">
    <property type="entry name" value="METACASPASE-1"/>
    <property type="match status" value="1"/>
</dbReference>
<dbReference type="InterPro" id="IPR011600">
    <property type="entry name" value="Pept_C14_caspase"/>
</dbReference>
<protein>
    <submittedName>
        <fullName evidence="3">Caspase family protein</fullName>
    </submittedName>
</protein>
<dbReference type="Proteomes" id="UP000609531">
    <property type="component" value="Unassembled WGS sequence"/>
</dbReference>
<dbReference type="InterPro" id="IPR050452">
    <property type="entry name" value="Metacaspase"/>
</dbReference>
<dbReference type="Pfam" id="PF00656">
    <property type="entry name" value="Peptidase_C14"/>
    <property type="match status" value="1"/>
</dbReference>
<dbReference type="AlphaFoldDB" id="A0A934IR39"/>
<name>A0A934IR39_9HYPH</name>
<evidence type="ECO:0000313" key="3">
    <source>
        <dbReference type="EMBL" id="MBJ3777125.1"/>
    </source>
</evidence>
<evidence type="ECO:0000256" key="1">
    <source>
        <dbReference type="SAM" id="MobiDB-lite"/>
    </source>
</evidence>
<evidence type="ECO:0000259" key="2">
    <source>
        <dbReference type="Pfam" id="PF00656"/>
    </source>
</evidence>
<dbReference type="Gene3D" id="3.40.50.1460">
    <property type="match status" value="1"/>
</dbReference>
<dbReference type="RefSeq" id="WP_198883020.1">
    <property type="nucleotide sequence ID" value="NZ_JAEKJA010000012.1"/>
</dbReference>
<feature type="compositionally biased region" description="Polar residues" evidence="1">
    <location>
        <begin position="513"/>
        <end position="526"/>
    </location>
</feature>
<feature type="region of interest" description="Disordered" evidence="1">
    <location>
        <begin position="513"/>
        <end position="534"/>
    </location>
</feature>
<dbReference type="InterPro" id="IPR029058">
    <property type="entry name" value="AB_hydrolase_fold"/>
</dbReference>
<evidence type="ECO:0000313" key="4">
    <source>
        <dbReference type="Proteomes" id="UP000609531"/>
    </source>
</evidence>